<proteinExistence type="predicted"/>
<feature type="domain" description="ABC transporter" evidence="9">
    <location>
        <begin position="360"/>
        <end position="595"/>
    </location>
</feature>
<comment type="subcellular location">
    <subcellularLocation>
        <location evidence="1">Cell membrane</location>
        <topology evidence="1">Multi-pass membrane protein</topology>
    </subcellularLocation>
</comment>
<keyword evidence="6 8" id="KW-0472">Membrane</keyword>
<feature type="transmembrane region" description="Helical" evidence="8">
    <location>
        <begin position="42"/>
        <end position="63"/>
    </location>
</feature>
<evidence type="ECO:0000313" key="12">
    <source>
        <dbReference type="Proteomes" id="UP001239909"/>
    </source>
</evidence>
<dbReference type="PROSITE" id="PS50893">
    <property type="entry name" value="ABC_TRANSPORTER_2"/>
    <property type="match status" value="1"/>
</dbReference>
<dbReference type="InterPro" id="IPR036640">
    <property type="entry name" value="ABC1_TM_sf"/>
</dbReference>
<feature type="transmembrane region" description="Helical" evidence="8">
    <location>
        <begin position="154"/>
        <end position="177"/>
    </location>
</feature>
<name>A0ABQ6LC56_9RHOB</name>
<evidence type="ECO:0000313" key="11">
    <source>
        <dbReference type="EMBL" id="GMG80971.1"/>
    </source>
</evidence>
<dbReference type="PANTHER" id="PTHR43394:SF7">
    <property type="entry name" value="ABC TRANSPORTER B FAMILY MEMBER 28"/>
    <property type="match status" value="1"/>
</dbReference>
<dbReference type="SUPFAM" id="SSF52540">
    <property type="entry name" value="P-loop containing nucleoside triphosphate hydrolases"/>
    <property type="match status" value="1"/>
</dbReference>
<dbReference type="SMART" id="SM00382">
    <property type="entry name" value="AAA"/>
    <property type="match status" value="1"/>
</dbReference>
<evidence type="ECO:0000256" key="1">
    <source>
        <dbReference type="ARBA" id="ARBA00004651"/>
    </source>
</evidence>
<dbReference type="Gene3D" id="3.40.50.300">
    <property type="entry name" value="P-loop containing nucleotide triphosphate hydrolases"/>
    <property type="match status" value="1"/>
</dbReference>
<feature type="transmembrane region" description="Helical" evidence="8">
    <location>
        <begin position="183"/>
        <end position="202"/>
    </location>
</feature>
<dbReference type="CDD" id="cd18552">
    <property type="entry name" value="ABC_6TM_MsbA_like"/>
    <property type="match status" value="1"/>
</dbReference>
<dbReference type="InterPro" id="IPR017871">
    <property type="entry name" value="ABC_transporter-like_CS"/>
</dbReference>
<evidence type="ECO:0000259" key="9">
    <source>
        <dbReference type="PROSITE" id="PS50893"/>
    </source>
</evidence>
<evidence type="ECO:0000256" key="6">
    <source>
        <dbReference type="ARBA" id="ARBA00023136"/>
    </source>
</evidence>
<dbReference type="InterPro" id="IPR027417">
    <property type="entry name" value="P-loop_NTPase"/>
</dbReference>
<feature type="region of interest" description="Disordered" evidence="7">
    <location>
        <begin position="603"/>
        <end position="626"/>
    </location>
</feature>
<dbReference type="InterPro" id="IPR003439">
    <property type="entry name" value="ABC_transporter-like_ATP-bd"/>
</dbReference>
<gene>
    <name evidence="11" type="ORF">LNKW23_01830</name>
</gene>
<keyword evidence="12" id="KW-1185">Reference proteome</keyword>
<dbReference type="Gene3D" id="1.20.1560.10">
    <property type="entry name" value="ABC transporter type 1, transmembrane domain"/>
    <property type="match status" value="1"/>
</dbReference>
<keyword evidence="4 11" id="KW-0067">ATP-binding</keyword>
<accession>A0ABQ6LC56</accession>
<feature type="domain" description="ABC transmembrane type-1" evidence="10">
    <location>
        <begin position="43"/>
        <end position="326"/>
    </location>
</feature>
<dbReference type="PROSITE" id="PS50929">
    <property type="entry name" value="ABC_TM1F"/>
    <property type="match status" value="1"/>
</dbReference>
<organism evidence="11 12">
    <name type="scientific">Paralimibaculum aggregatum</name>
    <dbReference type="NCBI Taxonomy" id="3036245"/>
    <lineage>
        <taxon>Bacteria</taxon>
        <taxon>Pseudomonadati</taxon>
        <taxon>Pseudomonadota</taxon>
        <taxon>Alphaproteobacteria</taxon>
        <taxon>Rhodobacterales</taxon>
        <taxon>Paracoccaceae</taxon>
        <taxon>Paralimibaculum</taxon>
    </lineage>
</organism>
<dbReference type="InterPro" id="IPR003593">
    <property type="entry name" value="AAA+_ATPase"/>
</dbReference>
<protein>
    <submittedName>
        <fullName evidence="11">ABC transporter ATP-binding protein</fullName>
    </submittedName>
</protein>
<sequence length="626" mass="65867">MPLPIPFRETIAARLGSVRDELRGGLLWRLVADSAWTHRWSYAAALAMMALVAAMGGAVALTVEQVTDDVFFERNAGALTLVAGWVALIFLVRGAAMYGQTVLLTRIGNRVVADLQARVYAHLLAHGMPRGGGAETSGDLATRMTHNAMAARQVLQLLATRLGVDLMTVLVLLGVMLWQDWRLTLLALVGLPVVLGGVAALVRRVRKIARAEVTLYARIIGAMNETFAGSAVVRAFGLEPRMTARMGEAIDGVRVQADRIAVLKGLVNPLMETTAGLAAAGVILYGGWRVIHEGLAVGTFFSFLTALMMAGDPARRLAQLHVALRQHLAGVAFLYELLDSDHRPPEAPDAPALAVGAGELRFEAVAFAYPQGERSALAGLSFTAPGRKVTALVGPSGGGKSTALALIERFHDPDAGRILIDGQDIRGVSMASLRASIALVTQETFLFDATAGENIAMGREGATHAEVEAAARAAEAHDFIAELPQGYDTPLGEGGARLSGGQRQRLAIARAMLRDAPILLLDEATASLDAETEAAVQAALARLVRDRTVIVIAHRLATVAAADHIVVIAKGAAVEQGPHDALIARGGLYARLAALQGTAGAEAGQIPETLPEMPGQATGEQRETGP</sequence>
<evidence type="ECO:0000256" key="8">
    <source>
        <dbReference type="SAM" id="Phobius"/>
    </source>
</evidence>
<dbReference type="SUPFAM" id="SSF90123">
    <property type="entry name" value="ABC transporter transmembrane region"/>
    <property type="match status" value="1"/>
</dbReference>
<evidence type="ECO:0000256" key="2">
    <source>
        <dbReference type="ARBA" id="ARBA00022692"/>
    </source>
</evidence>
<feature type="transmembrane region" description="Helical" evidence="8">
    <location>
        <begin position="75"/>
        <end position="96"/>
    </location>
</feature>
<dbReference type="PANTHER" id="PTHR43394">
    <property type="entry name" value="ATP-DEPENDENT PERMEASE MDL1, MITOCHONDRIAL"/>
    <property type="match status" value="1"/>
</dbReference>
<keyword evidence="3" id="KW-0547">Nucleotide-binding</keyword>
<comment type="caution">
    <text evidence="11">The sequence shown here is derived from an EMBL/GenBank/DDBJ whole genome shotgun (WGS) entry which is preliminary data.</text>
</comment>
<keyword evidence="5 8" id="KW-1133">Transmembrane helix</keyword>
<dbReference type="Proteomes" id="UP001239909">
    <property type="component" value="Unassembled WGS sequence"/>
</dbReference>
<dbReference type="RefSeq" id="WP_285669653.1">
    <property type="nucleotide sequence ID" value="NZ_BSYI01000001.1"/>
</dbReference>
<keyword evidence="2 8" id="KW-0812">Transmembrane</keyword>
<dbReference type="InterPro" id="IPR039421">
    <property type="entry name" value="Type_1_exporter"/>
</dbReference>
<dbReference type="InterPro" id="IPR011527">
    <property type="entry name" value="ABC1_TM_dom"/>
</dbReference>
<dbReference type="Pfam" id="PF00005">
    <property type="entry name" value="ABC_tran"/>
    <property type="match status" value="1"/>
</dbReference>
<evidence type="ECO:0000259" key="10">
    <source>
        <dbReference type="PROSITE" id="PS50929"/>
    </source>
</evidence>
<dbReference type="GO" id="GO:0005524">
    <property type="term" value="F:ATP binding"/>
    <property type="evidence" value="ECO:0007669"/>
    <property type="project" value="UniProtKB-KW"/>
</dbReference>
<evidence type="ECO:0000256" key="5">
    <source>
        <dbReference type="ARBA" id="ARBA00022989"/>
    </source>
</evidence>
<dbReference type="Pfam" id="PF00664">
    <property type="entry name" value="ABC_membrane"/>
    <property type="match status" value="1"/>
</dbReference>
<evidence type="ECO:0000256" key="7">
    <source>
        <dbReference type="SAM" id="MobiDB-lite"/>
    </source>
</evidence>
<evidence type="ECO:0000256" key="3">
    <source>
        <dbReference type="ARBA" id="ARBA00022741"/>
    </source>
</evidence>
<reference evidence="11 12" key="1">
    <citation type="submission" date="2023-04" db="EMBL/GenBank/DDBJ databases">
        <title>Marinoamorphus aggregata gen. nov., sp. Nov., isolate from tissue of brittle star Ophioplocus japonicus.</title>
        <authorList>
            <person name="Kawano K."/>
            <person name="Sawayama S."/>
            <person name="Nakagawa S."/>
        </authorList>
    </citation>
    <scope>NUCLEOTIDE SEQUENCE [LARGE SCALE GENOMIC DNA]</scope>
    <source>
        <strain evidence="11 12">NKW23</strain>
    </source>
</reference>
<dbReference type="EMBL" id="BSYI01000001">
    <property type="protein sequence ID" value="GMG80971.1"/>
    <property type="molecule type" value="Genomic_DNA"/>
</dbReference>
<evidence type="ECO:0000256" key="4">
    <source>
        <dbReference type="ARBA" id="ARBA00022840"/>
    </source>
</evidence>
<dbReference type="PROSITE" id="PS00211">
    <property type="entry name" value="ABC_TRANSPORTER_1"/>
    <property type="match status" value="1"/>
</dbReference>